<accession>A0A182IP49</accession>
<evidence type="ECO:0000256" key="1">
    <source>
        <dbReference type="SAM" id="MobiDB-lite"/>
    </source>
</evidence>
<feature type="region of interest" description="Disordered" evidence="1">
    <location>
        <begin position="648"/>
        <end position="667"/>
    </location>
</feature>
<feature type="compositionally biased region" description="Low complexity" evidence="1">
    <location>
        <begin position="648"/>
        <end position="664"/>
    </location>
</feature>
<feature type="region of interest" description="Disordered" evidence="1">
    <location>
        <begin position="454"/>
        <end position="532"/>
    </location>
</feature>
<feature type="region of interest" description="Disordered" evidence="1">
    <location>
        <begin position="292"/>
        <end position="319"/>
    </location>
</feature>
<reference evidence="2" key="1">
    <citation type="submission" date="2022-08" db="UniProtKB">
        <authorList>
            <consortium name="EnsemblMetazoa"/>
        </authorList>
    </citation>
    <scope>IDENTIFICATION</scope>
    <source>
        <strain evidence="2">EBRO</strain>
    </source>
</reference>
<protein>
    <submittedName>
        <fullName evidence="2">Uncharacterized protein</fullName>
    </submittedName>
</protein>
<dbReference type="EnsemblMetazoa" id="AATE002807-RA">
    <property type="protein sequence ID" value="AATE002807-PA.1"/>
    <property type="gene ID" value="AATE002807"/>
</dbReference>
<sequence length="750" mass="79023">MDFFESTDLTMSDGGSSCTSRSRNLLRNELLDEVDEDSGDDDCCSLELLVPPPTPTLPLLAIEPLLPLPPSRITDAAWVLPDHFSNFSSSVLMRSLNDMPRSLESLDVELTDGARGGGLAGTISLTVVSSSDDPCVVVPDRLPNGTDDFADATAATGGGLVRALLVLCRLEFAASEERVEWPTGTEDANCTPLVVLPTAPKGSGVVDVMADGVDGVATDAPEEICRSTDEAEDAVAAVVVEPAEADTPALPCCCWSALSRCCWNTCTAKRGSGSTSGSRLYDRAVGIRRGSLGSSRFSGRSSHRGVPGRDPSALSPPLASRQHEIDIAQPRLYRGRDTGQHCSRGRRIGRHAEVMVVLGGTQRAATGQPIDEAGAAAVADPARTACSSSRAVVVLVVIVSVVLVRGAGGRTLAVLVVAPKPPRFAPLAEHTTNGACPSCSACSSCTFRIRTIRDRDEDNEEEEAPTVEPPPPPPPDPPLPPRALPMPPAPPPPPCDESWPPVSKEEEEEEADNDSGSTRGEAPPAMAPMLPPVVNGLLDEREPALPVDAHLRDRAEVVELRREVVLARAIRHPVQPHAVGRHRLAEAELDPVRAQNAYALAPCFLMSISMISPKHSNCLRNSLPVMSFSRLPTNSVRVDFGWYSSSSASYGRNSLSSTSPSLSEVSDERAGRLRTQIASGRLSSELKLIRLLLLLLPPLPLLIPPPAPPAPPPPAIAVVVALVVVVVVVVVGAPPLPPAAAAAAPAPAME</sequence>
<organism evidence="2">
    <name type="scientific">Anopheles atroparvus</name>
    <name type="common">European mosquito</name>
    <dbReference type="NCBI Taxonomy" id="41427"/>
    <lineage>
        <taxon>Eukaryota</taxon>
        <taxon>Metazoa</taxon>
        <taxon>Ecdysozoa</taxon>
        <taxon>Arthropoda</taxon>
        <taxon>Hexapoda</taxon>
        <taxon>Insecta</taxon>
        <taxon>Pterygota</taxon>
        <taxon>Neoptera</taxon>
        <taxon>Endopterygota</taxon>
        <taxon>Diptera</taxon>
        <taxon>Nematocera</taxon>
        <taxon>Culicoidea</taxon>
        <taxon>Culicidae</taxon>
        <taxon>Anophelinae</taxon>
        <taxon>Anopheles</taxon>
    </lineage>
</organism>
<feature type="compositionally biased region" description="Polar residues" evidence="1">
    <location>
        <begin position="7"/>
        <end position="19"/>
    </location>
</feature>
<proteinExistence type="predicted"/>
<evidence type="ECO:0000313" key="2">
    <source>
        <dbReference type="EnsemblMetazoa" id="AATE002807-PA.1"/>
    </source>
</evidence>
<dbReference type="VEuPathDB" id="VectorBase:AATE002807"/>
<dbReference type="AlphaFoldDB" id="A0A182IP49"/>
<name>A0A182IP49_ANOAO</name>
<feature type="region of interest" description="Disordered" evidence="1">
    <location>
        <begin position="1"/>
        <end position="21"/>
    </location>
</feature>
<feature type="compositionally biased region" description="Pro residues" evidence="1">
    <location>
        <begin position="467"/>
        <end position="495"/>
    </location>
</feature>